<dbReference type="Gene3D" id="2.20.28.30">
    <property type="entry name" value="RNA polymerase ii, chain L"/>
    <property type="match status" value="1"/>
</dbReference>
<sequence>MSHDIKEEPKVDEMTRATVGSMDYYNPIDEEEDTGAIYYCANCTGTVRLASRGELQCPSCQHLTGSSTVFYKIRTVPTTYDTI</sequence>
<dbReference type="VEuPathDB" id="TriTrypDB:ADEAN_000272200"/>
<proteinExistence type="predicted"/>
<keyword evidence="2" id="KW-1185">Reference proteome</keyword>
<dbReference type="OrthoDB" id="257852at2759"/>
<accession>A0A7G2C8U2</accession>
<evidence type="ECO:0000313" key="1">
    <source>
        <dbReference type="EMBL" id="CAD2215267.1"/>
    </source>
</evidence>
<protein>
    <submittedName>
        <fullName evidence="1">Uncharacterized protein</fullName>
    </submittedName>
</protein>
<name>A0A7G2C8U2_9TRYP</name>
<dbReference type="InterPro" id="IPR029040">
    <property type="entry name" value="RPABC4/Spt4"/>
</dbReference>
<organism evidence="1 2">
    <name type="scientific">Angomonas deanei</name>
    <dbReference type="NCBI Taxonomy" id="59799"/>
    <lineage>
        <taxon>Eukaryota</taxon>
        <taxon>Discoba</taxon>
        <taxon>Euglenozoa</taxon>
        <taxon>Kinetoplastea</taxon>
        <taxon>Metakinetoplastina</taxon>
        <taxon>Trypanosomatida</taxon>
        <taxon>Trypanosomatidae</taxon>
        <taxon>Strigomonadinae</taxon>
        <taxon>Angomonas</taxon>
    </lineage>
</organism>
<dbReference type="SUPFAM" id="SSF63393">
    <property type="entry name" value="RNA polymerase subunits"/>
    <property type="match status" value="1"/>
</dbReference>
<reference evidence="1 2" key="1">
    <citation type="submission" date="2020-08" db="EMBL/GenBank/DDBJ databases">
        <authorList>
            <person name="Newling K."/>
            <person name="Davey J."/>
            <person name="Forrester S."/>
        </authorList>
    </citation>
    <scope>NUCLEOTIDE SEQUENCE [LARGE SCALE GENOMIC DNA]</scope>
    <source>
        <strain evidence="2">Crithidia deanei Carvalho (ATCC PRA-265)</strain>
    </source>
</reference>
<evidence type="ECO:0000313" key="2">
    <source>
        <dbReference type="Proteomes" id="UP000515908"/>
    </source>
</evidence>
<dbReference type="AlphaFoldDB" id="A0A7G2C8U2"/>
<dbReference type="EMBL" id="LR877148">
    <property type="protein sequence ID" value="CAD2215267.1"/>
    <property type="molecule type" value="Genomic_DNA"/>
</dbReference>
<gene>
    <name evidence="1" type="ORF">ADEAN_000272200</name>
</gene>
<dbReference type="Proteomes" id="UP000515908">
    <property type="component" value="Chromosome 04"/>
</dbReference>